<organism evidence="2 3">
    <name type="scientific">Frankia canadensis</name>
    <dbReference type="NCBI Taxonomy" id="1836972"/>
    <lineage>
        <taxon>Bacteria</taxon>
        <taxon>Bacillati</taxon>
        <taxon>Actinomycetota</taxon>
        <taxon>Actinomycetes</taxon>
        <taxon>Frankiales</taxon>
        <taxon>Frankiaceae</taxon>
        <taxon>Frankia</taxon>
    </lineage>
</organism>
<dbReference type="Proteomes" id="UP000234331">
    <property type="component" value="Unassembled WGS sequence"/>
</dbReference>
<reference evidence="2 3" key="1">
    <citation type="submission" date="2017-06" db="EMBL/GenBank/DDBJ databases">
        <authorList>
            <person name="Kim H.J."/>
            <person name="Triplett B.A."/>
        </authorList>
    </citation>
    <scope>NUCLEOTIDE SEQUENCE [LARGE SCALE GENOMIC DNA]</scope>
    <source>
        <strain evidence="2">FRACA_ARgP5</strain>
    </source>
</reference>
<dbReference type="InterPro" id="IPR010982">
    <property type="entry name" value="Lambda_DNA-bd_dom_sf"/>
</dbReference>
<feature type="domain" description="HTH cro/C1-type" evidence="1">
    <location>
        <begin position="55"/>
        <end position="109"/>
    </location>
</feature>
<dbReference type="AlphaFoldDB" id="A0A2I2KTP8"/>
<dbReference type="EMBL" id="FZMO01000223">
    <property type="protein sequence ID" value="SNQ49048.1"/>
    <property type="molecule type" value="Genomic_DNA"/>
</dbReference>
<dbReference type="Pfam" id="PF01381">
    <property type="entry name" value="HTH_3"/>
    <property type="match status" value="1"/>
</dbReference>
<evidence type="ECO:0000313" key="2">
    <source>
        <dbReference type="EMBL" id="SNQ49048.1"/>
    </source>
</evidence>
<dbReference type="GO" id="GO:0003677">
    <property type="term" value="F:DNA binding"/>
    <property type="evidence" value="ECO:0007669"/>
    <property type="project" value="InterPro"/>
</dbReference>
<name>A0A2I2KTP8_9ACTN</name>
<dbReference type="Gene3D" id="1.10.260.40">
    <property type="entry name" value="lambda repressor-like DNA-binding domains"/>
    <property type="match status" value="1"/>
</dbReference>
<gene>
    <name evidence="2" type="ORF">FRACA_30051</name>
</gene>
<dbReference type="CDD" id="cd00093">
    <property type="entry name" value="HTH_XRE"/>
    <property type="match status" value="1"/>
</dbReference>
<sequence length="119" mass="13062">MPYMVVLTPRDAALDVETLDFDMIVTTREGYIDIGGMGVAYTGKITSAESLGRILAQARMLSGMSQRELARQLGTTQKYIWELEAGKPSILMDRLFAAMRATGMELSATVTPPDERGQD</sequence>
<protein>
    <submittedName>
        <fullName evidence="2">Helix-turn-helix domain protein (Modular protein)</fullName>
    </submittedName>
</protein>
<evidence type="ECO:0000313" key="3">
    <source>
        <dbReference type="Proteomes" id="UP000234331"/>
    </source>
</evidence>
<evidence type="ECO:0000259" key="1">
    <source>
        <dbReference type="PROSITE" id="PS50943"/>
    </source>
</evidence>
<dbReference type="PROSITE" id="PS50943">
    <property type="entry name" value="HTH_CROC1"/>
    <property type="match status" value="1"/>
</dbReference>
<dbReference type="SMART" id="SM00530">
    <property type="entry name" value="HTH_XRE"/>
    <property type="match status" value="1"/>
</dbReference>
<dbReference type="InterPro" id="IPR001387">
    <property type="entry name" value="Cro/C1-type_HTH"/>
</dbReference>
<proteinExistence type="predicted"/>
<keyword evidence="3" id="KW-1185">Reference proteome</keyword>
<accession>A0A2I2KTP8</accession>
<dbReference type="SUPFAM" id="SSF47413">
    <property type="entry name" value="lambda repressor-like DNA-binding domains"/>
    <property type="match status" value="1"/>
</dbReference>